<dbReference type="SUPFAM" id="SSF50978">
    <property type="entry name" value="WD40 repeat-like"/>
    <property type="match status" value="1"/>
</dbReference>
<dbReference type="PANTHER" id="PTHR22844:SF387">
    <property type="entry name" value="F3I6.5 PROTEIN"/>
    <property type="match status" value="1"/>
</dbReference>
<dbReference type="InterPro" id="IPR015943">
    <property type="entry name" value="WD40/YVTN_repeat-like_dom_sf"/>
</dbReference>
<dbReference type="InterPro" id="IPR045182">
    <property type="entry name" value="JINGUBANG-like"/>
</dbReference>
<comment type="caution">
    <text evidence="2">The sequence shown here is derived from an EMBL/GenBank/DDBJ whole genome shotgun (WGS) entry which is preliminary data.</text>
</comment>
<organism evidence="2 3">
    <name type="scientific">Carex littledalei</name>
    <dbReference type="NCBI Taxonomy" id="544730"/>
    <lineage>
        <taxon>Eukaryota</taxon>
        <taxon>Viridiplantae</taxon>
        <taxon>Streptophyta</taxon>
        <taxon>Embryophyta</taxon>
        <taxon>Tracheophyta</taxon>
        <taxon>Spermatophyta</taxon>
        <taxon>Magnoliopsida</taxon>
        <taxon>Liliopsida</taxon>
        <taxon>Poales</taxon>
        <taxon>Cyperaceae</taxon>
        <taxon>Cyperoideae</taxon>
        <taxon>Cariceae</taxon>
        <taxon>Carex</taxon>
        <taxon>Carex subgen. Euthyceras</taxon>
    </lineage>
</organism>
<dbReference type="AlphaFoldDB" id="A0A833QY81"/>
<evidence type="ECO:0000313" key="2">
    <source>
        <dbReference type="EMBL" id="KAF3329122.1"/>
    </source>
</evidence>
<dbReference type="Pfam" id="PF00400">
    <property type="entry name" value="WD40"/>
    <property type="match status" value="1"/>
</dbReference>
<dbReference type="PROSITE" id="PS50082">
    <property type="entry name" value="WD_REPEATS_2"/>
    <property type="match status" value="1"/>
</dbReference>
<keyword evidence="3" id="KW-1185">Reference proteome</keyword>
<dbReference type="EMBL" id="SWLB01000015">
    <property type="protein sequence ID" value="KAF3329122.1"/>
    <property type="molecule type" value="Genomic_DNA"/>
</dbReference>
<dbReference type="SMART" id="SM00320">
    <property type="entry name" value="WD40"/>
    <property type="match status" value="2"/>
</dbReference>
<dbReference type="InterPro" id="IPR001680">
    <property type="entry name" value="WD40_rpt"/>
</dbReference>
<sequence length="283" mass="31060">MKSLAVYQLLQFGGMALHANFPQSLSISPCETEKLEKKNMITADHTVQCQISDNSLISKCTSLSSQPSLPSLPSLDSHASASPPPFCHCASTVTAHSSYVSGLAVYDSGTLISCSPDQNIKLWSTSNYQNENHELSNIVIASAVSKSPVKSVLVAKDQIIFTSHQDGKIRAWEANLKERDQGHAGAVKSLAIGHRDYTESELSDKRNNSDSYVWMNLAGGRYKIVCTSGELFSRGCESRLGVQAREDMAIIEKWLRIDRRYCALGYLVPLQNIKLHGECLNPP</sequence>
<name>A0A833QY81_9POAL</name>
<evidence type="ECO:0000313" key="3">
    <source>
        <dbReference type="Proteomes" id="UP000623129"/>
    </source>
</evidence>
<dbReference type="InterPro" id="IPR036322">
    <property type="entry name" value="WD40_repeat_dom_sf"/>
</dbReference>
<accession>A0A833QY81</accession>
<gene>
    <name evidence="2" type="ORF">FCM35_KLT06200</name>
</gene>
<feature type="repeat" description="WD" evidence="1">
    <location>
        <begin position="93"/>
        <end position="133"/>
    </location>
</feature>
<dbReference type="PANTHER" id="PTHR22844">
    <property type="entry name" value="F-BOX AND WD40 DOMAIN PROTEIN"/>
    <property type="match status" value="1"/>
</dbReference>
<dbReference type="Proteomes" id="UP000623129">
    <property type="component" value="Unassembled WGS sequence"/>
</dbReference>
<keyword evidence="1" id="KW-0853">WD repeat</keyword>
<protein>
    <submittedName>
        <fullName evidence="2">Vegetative incompatibility protein HET-E-1-like protein</fullName>
    </submittedName>
</protein>
<evidence type="ECO:0000256" key="1">
    <source>
        <dbReference type="PROSITE-ProRule" id="PRU00221"/>
    </source>
</evidence>
<reference evidence="2" key="1">
    <citation type="submission" date="2020-01" db="EMBL/GenBank/DDBJ databases">
        <title>Genome sequence of Kobresia littledalei, the first chromosome-level genome in the family Cyperaceae.</title>
        <authorList>
            <person name="Qu G."/>
        </authorList>
    </citation>
    <scope>NUCLEOTIDE SEQUENCE</scope>
    <source>
        <strain evidence="2">C.B.Clarke</strain>
        <tissue evidence="2">Leaf</tissue>
    </source>
</reference>
<dbReference type="Gene3D" id="2.130.10.10">
    <property type="entry name" value="YVTN repeat-like/Quinoprotein amine dehydrogenase"/>
    <property type="match status" value="1"/>
</dbReference>
<proteinExistence type="predicted"/>